<dbReference type="Gene3D" id="2.60.40.10">
    <property type="entry name" value="Immunoglobulins"/>
    <property type="match status" value="1"/>
</dbReference>
<evidence type="ECO:0000313" key="2">
    <source>
        <dbReference type="EMBL" id="RXK59300.1"/>
    </source>
</evidence>
<dbReference type="EMBL" id="SDHW01000004">
    <property type="protein sequence ID" value="RXK59300.1"/>
    <property type="molecule type" value="Genomic_DNA"/>
</dbReference>
<organism evidence="2 3">
    <name type="scientific">Lacibacter luteus</name>
    <dbReference type="NCBI Taxonomy" id="2508719"/>
    <lineage>
        <taxon>Bacteria</taxon>
        <taxon>Pseudomonadati</taxon>
        <taxon>Bacteroidota</taxon>
        <taxon>Chitinophagia</taxon>
        <taxon>Chitinophagales</taxon>
        <taxon>Chitinophagaceae</taxon>
        <taxon>Lacibacter</taxon>
    </lineage>
</organism>
<evidence type="ECO:0000259" key="1">
    <source>
        <dbReference type="Pfam" id="PF18962"/>
    </source>
</evidence>
<evidence type="ECO:0000313" key="3">
    <source>
        <dbReference type="Proteomes" id="UP000290204"/>
    </source>
</evidence>
<name>A0A4Q1CGL4_9BACT</name>
<dbReference type="RefSeq" id="WP_129131604.1">
    <property type="nucleotide sequence ID" value="NZ_SDHW01000004.1"/>
</dbReference>
<proteinExistence type="predicted"/>
<accession>A0A4Q1CGL4</accession>
<dbReference type="Pfam" id="PF18962">
    <property type="entry name" value="Por_Secre_tail"/>
    <property type="match status" value="1"/>
</dbReference>
<comment type="caution">
    <text evidence="2">The sequence shown here is derived from an EMBL/GenBank/DDBJ whole genome shotgun (WGS) entry which is preliminary data.</text>
</comment>
<dbReference type="InterPro" id="IPR026444">
    <property type="entry name" value="Secre_tail"/>
</dbReference>
<sequence>MKIISFVVFLLFIGFQINAQQYWPHGSSPYPRCSTMTAPTCTKVAIGGDWDVASTWNPSGVPKTDDIVCIPQYITVNVKGQTYKASTSVPPLANSIDSPRLQIFVCGTINFEPSGKLFLAPFSFIQVYSGGKITAATGSSDLIQVGSNIVWGGPGTGNQGDVNGPWILSYPFTGAGVLSTAFDYFKASQPQPYQVQLDWGTLHEVNSDVFIVERSTDQKLWSSIGSVKSVGNSSQKQAYNFTDKAPIAGITYYRLKQIDYKGEISYSEVVRYNTTITKKFSLFPNPVSSSTRLFSKDGFTSAQAILILDAKGAVVRKINPSGSNNLQLDLTNLTNGLYLIQITDRNQVIEKIPFVKQ</sequence>
<dbReference type="NCBIfam" id="TIGR04183">
    <property type="entry name" value="Por_Secre_tail"/>
    <property type="match status" value="1"/>
</dbReference>
<dbReference type="OrthoDB" id="1467916at2"/>
<dbReference type="Proteomes" id="UP000290204">
    <property type="component" value="Unassembled WGS sequence"/>
</dbReference>
<dbReference type="InterPro" id="IPR013783">
    <property type="entry name" value="Ig-like_fold"/>
</dbReference>
<feature type="domain" description="Secretion system C-terminal sorting" evidence="1">
    <location>
        <begin position="282"/>
        <end position="352"/>
    </location>
</feature>
<keyword evidence="3" id="KW-1185">Reference proteome</keyword>
<protein>
    <submittedName>
        <fullName evidence="2">T9SS type A sorting domain-containing protein</fullName>
    </submittedName>
</protein>
<dbReference type="AlphaFoldDB" id="A0A4Q1CGL4"/>
<gene>
    <name evidence="2" type="ORF">ESA94_14260</name>
</gene>
<reference evidence="2 3" key="1">
    <citation type="submission" date="2019-01" db="EMBL/GenBank/DDBJ databases">
        <title>Lacibacter sp. strain TTM-7.</title>
        <authorList>
            <person name="Chen W.-M."/>
        </authorList>
    </citation>
    <scope>NUCLEOTIDE SEQUENCE [LARGE SCALE GENOMIC DNA]</scope>
    <source>
        <strain evidence="2 3">TTM-7</strain>
    </source>
</reference>